<accession>A0A017RZA1</accession>
<keyword evidence="2" id="KW-1185">Reference proteome</keyword>
<protein>
    <submittedName>
        <fullName evidence="1">Uncharacterized protein</fullName>
    </submittedName>
</protein>
<dbReference type="Proteomes" id="UP000019804">
    <property type="component" value="Unassembled WGS sequence"/>
</dbReference>
<dbReference type="GeneID" id="63698446"/>
<dbReference type="RefSeq" id="XP_040633606.1">
    <property type="nucleotide sequence ID" value="XM_040783322.1"/>
</dbReference>
<sequence length="69" mass="7959">MCSTEVKPTSIKDNYYSVGWKSPIILNKYLSPDWWTDSGGYLHSNGEIFLKTIKHESKPQLWKTLVGQI</sequence>
<evidence type="ECO:0000313" key="1">
    <source>
        <dbReference type="EMBL" id="EYE89916.1"/>
    </source>
</evidence>
<name>A0A017RZA1_ASPRC</name>
<evidence type="ECO:0000313" key="2">
    <source>
        <dbReference type="Proteomes" id="UP000019804"/>
    </source>
</evidence>
<proteinExistence type="predicted"/>
<reference evidence="2" key="1">
    <citation type="journal article" date="2014" name="Nat. Commun.">
        <title>Genomic adaptations of the halophilic Dead Sea filamentous fungus Eurotium rubrum.</title>
        <authorList>
            <person name="Kis-Papo T."/>
            <person name="Weig A.R."/>
            <person name="Riley R."/>
            <person name="Persoh D."/>
            <person name="Salamov A."/>
            <person name="Sun H."/>
            <person name="Lipzen A."/>
            <person name="Wasser S.P."/>
            <person name="Rambold G."/>
            <person name="Grigoriev I.V."/>
            <person name="Nevo E."/>
        </authorList>
    </citation>
    <scope>NUCLEOTIDE SEQUENCE [LARGE SCALE GENOMIC DNA]</scope>
    <source>
        <strain evidence="2">CBS 135680</strain>
    </source>
</reference>
<dbReference type="HOGENOM" id="CLU_2775526_0_0_1"/>
<organism evidence="1 2">
    <name type="scientific">Aspergillus ruber (strain CBS 135680)</name>
    <dbReference type="NCBI Taxonomy" id="1388766"/>
    <lineage>
        <taxon>Eukaryota</taxon>
        <taxon>Fungi</taxon>
        <taxon>Dikarya</taxon>
        <taxon>Ascomycota</taxon>
        <taxon>Pezizomycotina</taxon>
        <taxon>Eurotiomycetes</taxon>
        <taxon>Eurotiomycetidae</taxon>
        <taxon>Eurotiales</taxon>
        <taxon>Aspergillaceae</taxon>
        <taxon>Aspergillus</taxon>
        <taxon>Aspergillus subgen. Aspergillus</taxon>
    </lineage>
</organism>
<dbReference type="EMBL" id="KK088497">
    <property type="protein sequence ID" value="EYE89916.1"/>
    <property type="molecule type" value="Genomic_DNA"/>
</dbReference>
<dbReference type="AlphaFoldDB" id="A0A017RZA1"/>
<gene>
    <name evidence="1" type="ORF">EURHEDRAFT_417968</name>
</gene>